<dbReference type="Proteomes" id="UP000707206">
    <property type="component" value="Unassembled WGS sequence"/>
</dbReference>
<dbReference type="EMBL" id="VIKU02000004">
    <property type="protein sequence ID" value="NHF60430.1"/>
    <property type="molecule type" value="Genomic_DNA"/>
</dbReference>
<evidence type="ECO:0000259" key="1">
    <source>
        <dbReference type="Pfam" id="PF06439"/>
    </source>
</evidence>
<gene>
    <name evidence="2" type="ORF">FK220_013835</name>
</gene>
<feature type="domain" description="3-keto-alpha-glucoside-1,2-lyase/3-keto-2-hydroxy-glucal hydratase" evidence="1">
    <location>
        <begin position="45"/>
        <end position="250"/>
    </location>
</feature>
<evidence type="ECO:0000313" key="3">
    <source>
        <dbReference type="Proteomes" id="UP000707206"/>
    </source>
</evidence>
<reference evidence="2" key="2">
    <citation type="submission" date="2020-03" db="EMBL/GenBank/DDBJ databases">
        <title>Flavobacteriaceae bacterium strain TP-CH-4, a member of the family Flavobacteriaceae isolated from a deep-sea seamount.</title>
        <authorList>
            <person name="Zhang D.-C."/>
        </authorList>
    </citation>
    <scope>NUCLEOTIDE SEQUENCE</scope>
    <source>
        <strain evidence="2">TP-CH-4</strain>
    </source>
</reference>
<dbReference type="PROSITE" id="PS51257">
    <property type="entry name" value="PROKAR_LIPOPROTEIN"/>
    <property type="match status" value="1"/>
</dbReference>
<comment type="caution">
    <text evidence="2">The sequence shown here is derived from an EMBL/GenBank/DDBJ whole genome shotgun (WGS) entry which is preliminary data.</text>
</comment>
<proteinExistence type="predicted"/>
<dbReference type="AlphaFoldDB" id="A0A967AWH7"/>
<accession>A0A967AWH7</accession>
<name>A0A967AWH7_9FLAO</name>
<dbReference type="InterPro" id="IPR010496">
    <property type="entry name" value="AL/BT2_dom"/>
</dbReference>
<keyword evidence="3" id="KW-1185">Reference proteome</keyword>
<sequence length="252" mass="28397">MKKVGIMVFCTILSLGCKEKPQEAASETESEPVAETNVEMTSETEWTVLFDGTSFDGWKEYLKDGVSEHWKLEDGAMVFYPPENREQGESYNLVTDKDYTNFILSLDWKISEGGNSGVFWGVKEDEKYNQPYETGPEIQVLDNERHPDAKAGLTHQAGALYDMEAPSADVARPAGEWNTMVITVDHERKRGEVVLNGEKIVAFPVGNELWNVMVSKSKFADWEGFGKFITGKIGLQDHGDRVAYRNIKIKEL</sequence>
<protein>
    <submittedName>
        <fullName evidence="2">DUF1080 domain-containing protein</fullName>
    </submittedName>
</protein>
<dbReference type="Pfam" id="PF06439">
    <property type="entry name" value="3keto-disac_hyd"/>
    <property type="match status" value="1"/>
</dbReference>
<reference evidence="2" key="1">
    <citation type="submission" date="2019-07" db="EMBL/GenBank/DDBJ databases">
        <authorList>
            <person name="De-Chao Zhang Q."/>
        </authorList>
    </citation>
    <scope>NUCLEOTIDE SEQUENCE</scope>
    <source>
        <strain evidence="2">TP-CH-4</strain>
    </source>
</reference>
<dbReference type="Gene3D" id="2.60.120.560">
    <property type="entry name" value="Exo-inulinase, domain 1"/>
    <property type="match status" value="1"/>
</dbReference>
<organism evidence="2 3">
    <name type="scientific">Pelagihabitans pacificus</name>
    <dbReference type="NCBI Taxonomy" id="2696054"/>
    <lineage>
        <taxon>Bacteria</taxon>
        <taxon>Pseudomonadati</taxon>
        <taxon>Bacteroidota</taxon>
        <taxon>Flavobacteriia</taxon>
        <taxon>Flavobacteriales</taxon>
        <taxon>Flavobacteriaceae</taxon>
        <taxon>Pelagihabitans</taxon>
    </lineage>
</organism>
<evidence type="ECO:0000313" key="2">
    <source>
        <dbReference type="EMBL" id="NHF60430.1"/>
    </source>
</evidence>
<dbReference type="GO" id="GO:0016787">
    <property type="term" value="F:hydrolase activity"/>
    <property type="evidence" value="ECO:0007669"/>
    <property type="project" value="InterPro"/>
</dbReference>
<dbReference type="RefSeq" id="WP_152574937.1">
    <property type="nucleotide sequence ID" value="NZ_VIKU02000004.1"/>
</dbReference>